<dbReference type="CDD" id="cd05398">
    <property type="entry name" value="NT_ClassII-CCAase"/>
    <property type="match status" value="1"/>
</dbReference>
<evidence type="ECO:0000256" key="4">
    <source>
        <dbReference type="ARBA" id="ARBA00022695"/>
    </source>
</evidence>
<keyword evidence="2 8" id="KW-0808">Transferase</keyword>
<proteinExistence type="inferred from homology"/>
<keyword evidence="5" id="KW-0479">Metal-binding</keyword>
<dbReference type="Proteomes" id="UP000007467">
    <property type="component" value="Chromosome"/>
</dbReference>
<dbReference type="Gene3D" id="3.30.530.20">
    <property type="match status" value="1"/>
</dbReference>
<evidence type="ECO:0000256" key="2">
    <source>
        <dbReference type="ARBA" id="ARBA00022679"/>
    </source>
</evidence>
<sequence length="576" mass="66715">MFELEKELKELFDIYEKSPYELYLVGGCVRDCLMGITPKDYDLTSNALVNESKELLLKHHFRVLETGIKHGTITALKNHQSYEITTFRVEKGHIKHRRPKELVFSTHLTDDLKRRDFSMNAIAYSPTKGLIDPFKGQNAIENQVIACVGDARLRFFEDALRILRALRFSATLGFKIAASTKKAVFACKDLLKHLSKERLQSELNKLLMGKNAYEVAKEYQEILELVIQEKIENLGFLKNAPLNLELRLLGFFKHQKSLENLRYPKKTCVLFSKAKECHQAFLNIHNKTELKFLLKDYDLEPFNLALDFYALENPKHALKIKRLLKEIFDSNEPFKKEHLALKGGALQSLGYQHQKIGEILNACLDLVIANPKHNSLEFLIEWAKGRYLPNDAINLSLIKEIKIKKMEKNMTTMNAIQWPKKWTPGETDNFVSNEVIIKGLDFKKVVQHLRDASCWEKYYKNSGNVHMYNQDNTILTDKTRFRFETFGFLMESEVEEFELKDAILRLAWRSWNEAKGDEYLEVYHAWLVEKLDNNRVRILTQESQLGVPAKALAASVPNAMLNGHQAWLDGLVAYSR</sequence>
<keyword evidence="7" id="KW-0460">Magnesium</keyword>
<dbReference type="Gene3D" id="1.10.3090.10">
    <property type="entry name" value="cca-adding enzyme, domain 2"/>
    <property type="match status" value="1"/>
</dbReference>
<evidence type="ECO:0000256" key="8">
    <source>
        <dbReference type="RuleBase" id="RU003953"/>
    </source>
</evidence>
<dbReference type="EMBL" id="CP002336">
    <property type="protein sequence ID" value="ADU84608.1"/>
    <property type="molecule type" value="Genomic_DNA"/>
</dbReference>
<dbReference type="InterPro" id="IPR050264">
    <property type="entry name" value="Bact_CCA-adding_enz_type3_sf"/>
</dbReference>
<dbReference type="Gene3D" id="3.30.460.10">
    <property type="entry name" value="Beta Polymerase, domain 2"/>
    <property type="match status" value="1"/>
</dbReference>
<dbReference type="GO" id="GO:0016779">
    <property type="term" value="F:nucleotidyltransferase activity"/>
    <property type="evidence" value="ECO:0007669"/>
    <property type="project" value="UniProtKB-KW"/>
</dbReference>
<evidence type="ECO:0000259" key="9">
    <source>
        <dbReference type="Pfam" id="PF01743"/>
    </source>
</evidence>
<evidence type="ECO:0000259" key="10">
    <source>
        <dbReference type="Pfam" id="PF12627"/>
    </source>
</evidence>
<dbReference type="OrthoDB" id="9805698at2"/>
<dbReference type="Pfam" id="PF01743">
    <property type="entry name" value="PolyA_pol"/>
    <property type="match status" value="1"/>
</dbReference>
<dbReference type="InterPro" id="IPR023393">
    <property type="entry name" value="START-like_dom_sf"/>
</dbReference>
<organism evidence="11 12">
    <name type="scientific">Helicobacter pylori (strain SouthAfrica7)</name>
    <dbReference type="NCBI Taxonomy" id="907239"/>
    <lineage>
        <taxon>Bacteria</taxon>
        <taxon>Pseudomonadati</taxon>
        <taxon>Campylobacterota</taxon>
        <taxon>Epsilonproteobacteria</taxon>
        <taxon>Campylobacterales</taxon>
        <taxon>Helicobacteraceae</taxon>
        <taxon>Helicobacter</taxon>
    </lineage>
</organism>
<name>E8QVY7_HELPW</name>
<dbReference type="GO" id="GO:0046872">
    <property type="term" value="F:metal ion binding"/>
    <property type="evidence" value="ECO:0007669"/>
    <property type="project" value="UniProtKB-KW"/>
</dbReference>
<keyword evidence="4 11" id="KW-0548">Nucleotidyltransferase</keyword>
<dbReference type="InterPro" id="IPR032828">
    <property type="entry name" value="PolyA_RNA-bd"/>
</dbReference>
<dbReference type="eggNOG" id="COG0617">
    <property type="taxonomic scope" value="Bacteria"/>
</dbReference>
<dbReference type="Pfam" id="PF12627">
    <property type="entry name" value="PolyA_pol_RNAbd"/>
    <property type="match status" value="1"/>
</dbReference>
<dbReference type="GO" id="GO:0008033">
    <property type="term" value="P:tRNA processing"/>
    <property type="evidence" value="ECO:0007669"/>
    <property type="project" value="UniProtKB-KW"/>
</dbReference>
<keyword evidence="8" id="KW-0694">RNA-binding</keyword>
<reference evidence="12" key="1">
    <citation type="submission" date="2010-11" db="EMBL/GenBank/DDBJ databases">
        <title>Genome sequence of Helicobacter pylori strain SouthAfrica7.</title>
        <authorList>
            <person name="Kersulyte D."/>
            <person name="Segal I."/>
            <person name="Mistry R."/>
            <person name="Berg D.E."/>
        </authorList>
    </citation>
    <scope>NUCLEOTIDE SEQUENCE [LARGE SCALE GENOMIC DNA]</scope>
    <source>
        <strain evidence="12">SouthAfrica7</strain>
    </source>
</reference>
<evidence type="ECO:0000256" key="5">
    <source>
        <dbReference type="ARBA" id="ARBA00022723"/>
    </source>
</evidence>
<dbReference type="HOGENOM" id="CLU_015961_4_0_7"/>
<evidence type="ECO:0000256" key="1">
    <source>
        <dbReference type="ARBA" id="ARBA00001946"/>
    </source>
</evidence>
<dbReference type="GO" id="GO:0000049">
    <property type="term" value="F:tRNA binding"/>
    <property type="evidence" value="ECO:0007669"/>
    <property type="project" value="TreeGrafter"/>
</dbReference>
<dbReference type="PATRIC" id="fig|907239.3.peg.619"/>
<keyword evidence="6" id="KW-0547">Nucleotide-binding</keyword>
<dbReference type="SUPFAM" id="SSF81891">
    <property type="entry name" value="Poly A polymerase C-terminal region-like"/>
    <property type="match status" value="1"/>
</dbReference>
<evidence type="ECO:0000256" key="6">
    <source>
        <dbReference type="ARBA" id="ARBA00022741"/>
    </source>
</evidence>
<dbReference type="SUPFAM" id="SSF81301">
    <property type="entry name" value="Nucleotidyltransferase"/>
    <property type="match status" value="1"/>
</dbReference>
<evidence type="ECO:0000313" key="11">
    <source>
        <dbReference type="EMBL" id="ADU84608.1"/>
    </source>
</evidence>
<feature type="domain" description="tRNA nucleotidyltransferase/poly(A) polymerase RNA and SrmB- binding" evidence="10">
    <location>
        <begin position="173"/>
        <end position="215"/>
    </location>
</feature>
<accession>E8QVY7</accession>
<dbReference type="KEGG" id="hes:HPSA_03025"/>
<comment type="cofactor">
    <cofactor evidence="1">
        <name>Mg(2+)</name>
        <dbReference type="ChEBI" id="CHEBI:18420"/>
    </cofactor>
</comment>
<comment type="similarity">
    <text evidence="8">Belongs to the tRNA nucleotidyltransferase/poly(A) polymerase family.</text>
</comment>
<protein>
    <submittedName>
        <fullName evidence="11">Putative polynucleotide adenylyltransferase putative poly(A) polymerase</fullName>
    </submittedName>
</protein>
<dbReference type="PANTHER" id="PTHR46173">
    <property type="entry name" value="CCA TRNA NUCLEOTIDYLTRANSFERASE 1, MITOCHONDRIAL"/>
    <property type="match status" value="1"/>
</dbReference>
<reference evidence="11 12" key="2">
    <citation type="journal article" date="2013" name="Genome Announc.">
        <title>Genome Sequences of Three hpAfrica2 Strains of Helicobacter pylori.</title>
        <authorList>
            <person name="Duncan S.S."/>
            <person name="Bertoli M.T."/>
            <person name="Kersulyte D."/>
            <person name="Valk P.L."/>
            <person name="Tamma S."/>
            <person name="Segal I."/>
            <person name="McClain M.S."/>
            <person name="Cover T.L."/>
            <person name="Berg D.E."/>
        </authorList>
    </citation>
    <scope>NUCLEOTIDE SEQUENCE [LARGE SCALE GENOMIC DNA]</scope>
    <source>
        <strain evidence="11 12">SouthAfrica7</strain>
    </source>
</reference>
<dbReference type="PANTHER" id="PTHR46173:SF1">
    <property type="entry name" value="CCA TRNA NUCLEOTIDYLTRANSFERASE 1, MITOCHONDRIAL"/>
    <property type="match status" value="1"/>
</dbReference>
<dbReference type="InterPro" id="IPR043519">
    <property type="entry name" value="NT_sf"/>
</dbReference>
<dbReference type="InterPro" id="IPR002646">
    <property type="entry name" value="PolA_pol_head_dom"/>
</dbReference>
<evidence type="ECO:0000313" key="12">
    <source>
        <dbReference type="Proteomes" id="UP000007467"/>
    </source>
</evidence>
<keyword evidence="3" id="KW-0819">tRNA processing</keyword>
<evidence type="ECO:0000256" key="3">
    <source>
        <dbReference type="ARBA" id="ARBA00022694"/>
    </source>
</evidence>
<gene>
    <name evidence="11" type="ordered locus">HPSA_03025</name>
</gene>
<dbReference type="eggNOG" id="COG3832">
    <property type="taxonomic scope" value="Bacteria"/>
</dbReference>
<dbReference type="GO" id="GO:0000166">
    <property type="term" value="F:nucleotide binding"/>
    <property type="evidence" value="ECO:0007669"/>
    <property type="project" value="UniProtKB-KW"/>
</dbReference>
<dbReference type="AlphaFoldDB" id="E8QVY7"/>
<feature type="domain" description="Poly A polymerase head" evidence="9">
    <location>
        <begin position="22"/>
        <end position="145"/>
    </location>
</feature>
<evidence type="ECO:0000256" key="7">
    <source>
        <dbReference type="ARBA" id="ARBA00022842"/>
    </source>
</evidence>